<reference evidence="4" key="1">
    <citation type="submission" date="2016-05" db="EMBL/GenBank/DDBJ databases">
        <title>Comparative genomics of biotechnologically important yeasts.</title>
        <authorList>
            <consortium name="DOE Joint Genome Institute"/>
            <person name="Riley R."/>
            <person name="Haridas S."/>
            <person name="Wolfe K.H."/>
            <person name="Lopes M.R."/>
            <person name="Hittinger C.T."/>
            <person name="Goker M."/>
            <person name="Salamov A."/>
            <person name="Wisecaver J."/>
            <person name="Long T.M."/>
            <person name="Aerts A.L."/>
            <person name="Barry K."/>
            <person name="Choi C."/>
            <person name="Clum A."/>
            <person name="Coughlan A.Y."/>
            <person name="Deshpande S."/>
            <person name="Douglass A.P."/>
            <person name="Hanson S.J."/>
            <person name="Klenk H.-P."/>
            <person name="Labutti K."/>
            <person name="Lapidus A."/>
            <person name="Lindquist E."/>
            <person name="Lipzen A."/>
            <person name="Meier-Kolthoff J.P."/>
            <person name="Ohm R.A."/>
            <person name="Otillar R.P."/>
            <person name="Pangilinan J."/>
            <person name="Peng Y."/>
            <person name="Rokas A."/>
            <person name="Rosa C.A."/>
            <person name="Scheuner C."/>
            <person name="Sibirny A.A."/>
            <person name="Slot J.C."/>
            <person name="Stielow J.B."/>
            <person name="Sun H."/>
            <person name="Kurtzman C.P."/>
            <person name="Blackwell M."/>
            <person name="Grigoriev I.V."/>
            <person name="Jeffries T.W."/>
        </authorList>
    </citation>
    <scope>NUCLEOTIDE SEQUENCE [LARGE SCALE GENOMIC DNA]</scope>
    <source>
        <strain evidence="4">NRRL Y-2460</strain>
    </source>
</reference>
<feature type="region of interest" description="Disordered" evidence="2">
    <location>
        <begin position="1"/>
        <end position="20"/>
    </location>
</feature>
<gene>
    <name evidence="3" type="ORF">PACTADRAFT_51877</name>
</gene>
<dbReference type="SUPFAM" id="SSF55418">
    <property type="entry name" value="eIF4e-like"/>
    <property type="match status" value="1"/>
</dbReference>
<evidence type="ECO:0000313" key="4">
    <source>
        <dbReference type="Proteomes" id="UP000094236"/>
    </source>
</evidence>
<comment type="similarity">
    <text evidence="1">Belongs to the eukaryotic initiation factor 4E family.</text>
</comment>
<dbReference type="Proteomes" id="UP000094236">
    <property type="component" value="Unassembled WGS sequence"/>
</dbReference>
<evidence type="ECO:0000256" key="1">
    <source>
        <dbReference type="RuleBase" id="RU004374"/>
    </source>
</evidence>
<feature type="compositionally biased region" description="Low complexity" evidence="2">
    <location>
        <begin position="352"/>
        <end position="397"/>
    </location>
</feature>
<evidence type="ECO:0000313" key="3">
    <source>
        <dbReference type="EMBL" id="ODV93262.1"/>
    </source>
</evidence>
<sequence length="538" mass="60607">MSVRSKFFDQSPISSSASPATSAVSTSVHKLPYSWTIWHHSKSKAKAKVVFAKKEARRHFKTAESNIGSVEGDNTFNQLSNDSDQYLQSIDEIKFPKLGNSNELISNIDTVEQLWISMSNLEKIPNLKNGTQFLIFKTGVKPIWEDPINSKGGRWILRFSRVGLSNSMNDTDYKKRVGLIWERLVLRTCGGSLFSAENKFCDYLYDDITGMTLSIKQREIVISVWNSNLYFDKFQKQERENESKEKTNSSADENDFEFKENVTEDDAEESSNSKENKTEKLIPFSVKRAICDSLLRVVRECDSILNSGSDVITTVVDAYPIDRVPDVSFDYRLHSESVNPTTNNLNGKDITKSTNTNSTTSTNNYLNNNSQRSGGNGNNNNNNNNNHNSHYNSNGHYPHNHHHHHSGNSKVNSHGNNRTYNRRYNNNNNNNNNNSNALSSSNHTNHNGNNISSNGNSNSNTSGKHNKYNKEEKDFSSKNNGTHASKQDSTEDDSKSLFANLGRRRRGIENSVEGGEPSGMLSFAARRKVMQQQAEAEK</sequence>
<dbReference type="InterPro" id="IPR001040">
    <property type="entry name" value="TIF_eIF_4E"/>
</dbReference>
<dbReference type="AlphaFoldDB" id="A0A1E4TNG8"/>
<dbReference type="Pfam" id="PF01652">
    <property type="entry name" value="IF4E"/>
    <property type="match status" value="1"/>
</dbReference>
<dbReference type="GO" id="GO:0016281">
    <property type="term" value="C:eukaryotic translation initiation factor 4F complex"/>
    <property type="evidence" value="ECO:0007669"/>
    <property type="project" value="TreeGrafter"/>
</dbReference>
<keyword evidence="1" id="KW-0694">RNA-binding</keyword>
<proteinExistence type="inferred from homology"/>
<name>A0A1E4TNG8_PACTA</name>
<dbReference type="GO" id="GO:0000340">
    <property type="term" value="F:RNA 7-methylguanosine cap binding"/>
    <property type="evidence" value="ECO:0007669"/>
    <property type="project" value="TreeGrafter"/>
</dbReference>
<keyword evidence="1" id="KW-0396">Initiation factor</keyword>
<dbReference type="GO" id="GO:0003743">
    <property type="term" value="F:translation initiation factor activity"/>
    <property type="evidence" value="ECO:0007669"/>
    <property type="project" value="UniProtKB-KW"/>
</dbReference>
<evidence type="ECO:0000256" key="2">
    <source>
        <dbReference type="SAM" id="MobiDB-lite"/>
    </source>
</evidence>
<organism evidence="3 4">
    <name type="scientific">Pachysolen tannophilus NRRL Y-2460</name>
    <dbReference type="NCBI Taxonomy" id="669874"/>
    <lineage>
        <taxon>Eukaryota</taxon>
        <taxon>Fungi</taxon>
        <taxon>Dikarya</taxon>
        <taxon>Ascomycota</taxon>
        <taxon>Saccharomycotina</taxon>
        <taxon>Pichiomycetes</taxon>
        <taxon>Pachysolenaceae</taxon>
        <taxon>Pachysolen</taxon>
    </lineage>
</organism>
<feature type="compositionally biased region" description="Low complexity" evidence="2">
    <location>
        <begin position="11"/>
        <end position="20"/>
    </location>
</feature>
<keyword evidence="1" id="KW-0648">Protein biosynthesis</keyword>
<accession>A0A1E4TNG8</accession>
<dbReference type="OrthoDB" id="590761at2759"/>
<protein>
    <submittedName>
        <fullName evidence="3">Uncharacterized protein</fullName>
    </submittedName>
</protein>
<dbReference type="PANTHER" id="PTHR11960:SF18">
    <property type="entry name" value="EUKARYOTIC TRANSLATION INITIATION FACTOR 4E HOMOLOGOUS PROTEIN, ISOFORM B"/>
    <property type="match status" value="1"/>
</dbReference>
<feature type="region of interest" description="Disordered" evidence="2">
    <location>
        <begin position="336"/>
        <end position="520"/>
    </location>
</feature>
<feature type="region of interest" description="Disordered" evidence="2">
    <location>
        <begin position="240"/>
        <end position="277"/>
    </location>
</feature>
<feature type="compositionally biased region" description="Low complexity" evidence="2">
    <location>
        <begin position="408"/>
        <end position="463"/>
    </location>
</feature>
<feature type="compositionally biased region" description="Polar residues" evidence="2">
    <location>
        <begin position="336"/>
        <end position="346"/>
    </location>
</feature>
<feature type="compositionally biased region" description="Basic residues" evidence="2">
    <location>
        <begin position="398"/>
        <end position="407"/>
    </location>
</feature>
<dbReference type="Gene3D" id="3.30.760.10">
    <property type="entry name" value="RNA Cap, Translation Initiation Factor Eif4e"/>
    <property type="match status" value="1"/>
</dbReference>
<dbReference type="PANTHER" id="PTHR11960">
    <property type="entry name" value="EUKARYOTIC TRANSLATION INITIATION FACTOR 4E RELATED"/>
    <property type="match status" value="1"/>
</dbReference>
<keyword evidence="4" id="KW-1185">Reference proteome</keyword>
<dbReference type="STRING" id="669874.A0A1E4TNG8"/>
<dbReference type="EMBL" id="KV454018">
    <property type="protein sequence ID" value="ODV93262.1"/>
    <property type="molecule type" value="Genomic_DNA"/>
</dbReference>
<dbReference type="InterPro" id="IPR023398">
    <property type="entry name" value="TIF_eIF4e-like"/>
</dbReference>
<feature type="compositionally biased region" description="Basic and acidic residues" evidence="2">
    <location>
        <begin position="485"/>
        <end position="495"/>
    </location>
</feature>